<dbReference type="Proteomes" id="UP000494106">
    <property type="component" value="Unassembled WGS sequence"/>
</dbReference>
<evidence type="ECO:0000313" key="3">
    <source>
        <dbReference type="Proteomes" id="UP000494106"/>
    </source>
</evidence>
<comment type="caution">
    <text evidence="2">The sequence shown here is derived from an EMBL/GenBank/DDBJ whole genome shotgun (WGS) entry which is preliminary data.</text>
</comment>
<dbReference type="EMBL" id="CADEBC010000045">
    <property type="protein sequence ID" value="CAB3220569.1"/>
    <property type="molecule type" value="Genomic_DNA"/>
</dbReference>
<feature type="region of interest" description="Disordered" evidence="1">
    <location>
        <begin position="72"/>
        <end position="124"/>
    </location>
</feature>
<dbReference type="AlphaFoldDB" id="A0A8S0YN74"/>
<protein>
    <submittedName>
        <fullName evidence="2">Uncharacterized protein</fullName>
    </submittedName>
</protein>
<organism evidence="2 3">
    <name type="scientific">Arctia plantaginis</name>
    <name type="common">Wood tiger moth</name>
    <name type="synonym">Phalaena plantaginis</name>
    <dbReference type="NCBI Taxonomy" id="874455"/>
    <lineage>
        <taxon>Eukaryota</taxon>
        <taxon>Metazoa</taxon>
        <taxon>Ecdysozoa</taxon>
        <taxon>Arthropoda</taxon>
        <taxon>Hexapoda</taxon>
        <taxon>Insecta</taxon>
        <taxon>Pterygota</taxon>
        <taxon>Neoptera</taxon>
        <taxon>Endopterygota</taxon>
        <taxon>Lepidoptera</taxon>
        <taxon>Glossata</taxon>
        <taxon>Ditrysia</taxon>
        <taxon>Noctuoidea</taxon>
        <taxon>Erebidae</taxon>
        <taxon>Arctiinae</taxon>
        <taxon>Arctia</taxon>
    </lineage>
</organism>
<proteinExistence type="predicted"/>
<evidence type="ECO:0000256" key="1">
    <source>
        <dbReference type="SAM" id="MobiDB-lite"/>
    </source>
</evidence>
<keyword evidence="3" id="KW-1185">Reference proteome</keyword>
<dbReference type="OrthoDB" id="8014143at2759"/>
<accession>A0A8S0YN74</accession>
<feature type="compositionally biased region" description="Low complexity" evidence="1">
    <location>
        <begin position="110"/>
        <end position="124"/>
    </location>
</feature>
<gene>
    <name evidence="2" type="ORF">APLA_LOCUS350</name>
</gene>
<sequence>MSGNKSCCSFTFSRKHSNAIPYPNKEALRIGFCANPLNSENERSIANHTMGQEQSYTHAGVTQVRRYKERYDEPLQYRSSPVGYRANDYEEKNYKRRARRSADSFKSDNSSTESSGYRSGSSAYEYRSDRSSTCDYYCTSLYKNEHYREVNKELYKPVKLHKEKRYNTLQQFDNDKEELKSARLKSYLSETEKSLATPTKKPGIRNYTPKILSAEDQRKRQSCI</sequence>
<reference evidence="2 3" key="1">
    <citation type="submission" date="2020-04" db="EMBL/GenBank/DDBJ databases">
        <authorList>
            <person name="Wallbank WR R."/>
            <person name="Pardo Diaz C."/>
            <person name="Kozak K."/>
            <person name="Martin S."/>
            <person name="Jiggins C."/>
            <person name="Moest M."/>
            <person name="Warren A I."/>
            <person name="Byers J.R.P. K."/>
            <person name="Montejo-Kovacevich G."/>
            <person name="Yen C E."/>
        </authorList>
    </citation>
    <scope>NUCLEOTIDE SEQUENCE [LARGE SCALE GENOMIC DNA]</scope>
</reference>
<evidence type="ECO:0000313" key="2">
    <source>
        <dbReference type="EMBL" id="CAB3220569.1"/>
    </source>
</evidence>
<name>A0A8S0YN74_ARCPL</name>